<protein>
    <submittedName>
        <fullName evidence="1">Uncharacterized protein</fullName>
    </submittedName>
</protein>
<sequence>MYTILHTCLVDRQTELGMPVAISPDNGATNQPTQRTWTRWRPRLALAFLEAVSDLRPLRPSQAREFRTRTHACCTTSDICLRHWLPWFYSFVVVIIRLLAKLKKTKQGGEFARRASAPPEQAHLSKERKTWSLPCPRHRRRGILKTRQPFFPLLHIQHAFPDTWNRPG</sequence>
<organism evidence="1 2">
    <name type="scientific">Cercophora scortea</name>
    <dbReference type="NCBI Taxonomy" id="314031"/>
    <lineage>
        <taxon>Eukaryota</taxon>
        <taxon>Fungi</taxon>
        <taxon>Dikarya</taxon>
        <taxon>Ascomycota</taxon>
        <taxon>Pezizomycotina</taxon>
        <taxon>Sordariomycetes</taxon>
        <taxon>Sordariomycetidae</taxon>
        <taxon>Sordariales</taxon>
        <taxon>Lasiosphaeriaceae</taxon>
        <taxon>Cercophora</taxon>
    </lineage>
</organism>
<keyword evidence="2" id="KW-1185">Reference proteome</keyword>
<accession>A0AAE0J215</accession>
<dbReference type="Proteomes" id="UP001286456">
    <property type="component" value="Unassembled WGS sequence"/>
</dbReference>
<evidence type="ECO:0000313" key="1">
    <source>
        <dbReference type="EMBL" id="KAK3335456.1"/>
    </source>
</evidence>
<evidence type="ECO:0000313" key="2">
    <source>
        <dbReference type="Proteomes" id="UP001286456"/>
    </source>
</evidence>
<dbReference type="EMBL" id="JAUEPO010000001">
    <property type="protein sequence ID" value="KAK3335456.1"/>
    <property type="molecule type" value="Genomic_DNA"/>
</dbReference>
<reference evidence="1" key="1">
    <citation type="journal article" date="2023" name="Mol. Phylogenet. Evol.">
        <title>Genome-scale phylogeny and comparative genomics of the fungal order Sordariales.</title>
        <authorList>
            <person name="Hensen N."/>
            <person name="Bonometti L."/>
            <person name="Westerberg I."/>
            <person name="Brannstrom I.O."/>
            <person name="Guillou S."/>
            <person name="Cros-Aarteil S."/>
            <person name="Calhoun S."/>
            <person name="Haridas S."/>
            <person name="Kuo A."/>
            <person name="Mondo S."/>
            <person name="Pangilinan J."/>
            <person name="Riley R."/>
            <person name="LaButti K."/>
            <person name="Andreopoulos B."/>
            <person name="Lipzen A."/>
            <person name="Chen C."/>
            <person name="Yan M."/>
            <person name="Daum C."/>
            <person name="Ng V."/>
            <person name="Clum A."/>
            <person name="Steindorff A."/>
            <person name="Ohm R.A."/>
            <person name="Martin F."/>
            <person name="Silar P."/>
            <person name="Natvig D.O."/>
            <person name="Lalanne C."/>
            <person name="Gautier V."/>
            <person name="Ament-Velasquez S.L."/>
            <person name="Kruys A."/>
            <person name="Hutchinson M.I."/>
            <person name="Powell A.J."/>
            <person name="Barry K."/>
            <person name="Miller A.N."/>
            <person name="Grigoriev I.V."/>
            <person name="Debuchy R."/>
            <person name="Gladieux P."/>
            <person name="Hiltunen Thoren M."/>
            <person name="Johannesson H."/>
        </authorList>
    </citation>
    <scope>NUCLEOTIDE SEQUENCE</scope>
    <source>
        <strain evidence="1">SMH4131-1</strain>
    </source>
</reference>
<gene>
    <name evidence="1" type="ORF">B0T19DRAFT_9080</name>
</gene>
<dbReference type="AlphaFoldDB" id="A0AAE0J215"/>
<name>A0AAE0J215_9PEZI</name>
<reference evidence="1" key="2">
    <citation type="submission" date="2023-06" db="EMBL/GenBank/DDBJ databases">
        <authorList>
            <consortium name="Lawrence Berkeley National Laboratory"/>
            <person name="Haridas S."/>
            <person name="Hensen N."/>
            <person name="Bonometti L."/>
            <person name="Westerberg I."/>
            <person name="Brannstrom I.O."/>
            <person name="Guillou S."/>
            <person name="Cros-Aarteil S."/>
            <person name="Calhoun S."/>
            <person name="Kuo A."/>
            <person name="Mondo S."/>
            <person name="Pangilinan J."/>
            <person name="Riley R."/>
            <person name="Labutti K."/>
            <person name="Andreopoulos B."/>
            <person name="Lipzen A."/>
            <person name="Chen C."/>
            <person name="Yanf M."/>
            <person name="Daum C."/>
            <person name="Ng V."/>
            <person name="Clum A."/>
            <person name="Steindorff A."/>
            <person name="Ohm R."/>
            <person name="Martin F."/>
            <person name="Silar P."/>
            <person name="Natvig D."/>
            <person name="Lalanne C."/>
            <person name="Gautier V."/>
            <person name="Ament-Velasquez S.L."/>
            <person name="Kruys A."/>
            <person name="Hutchinson M.I."/>
            <person name="Powell A.J."/>
            <person name="Barry K."/>
            <person name="Miller A.N."/>
            <person name="Grigoriev I.V."/>
            <person name="Debuchy R."/>
            <person name="Gladieux P."/>
            <person name="Thoren M.H."/>
            <person name="Johannesson H."/>
        </authorList>
    </citation>
    <scope>NUCLEOTIDE SEQUENCE</scope>
    <source>
        <strain evidence="1">SMH4131-1</strain>
    </source>
</reference>
<proteinExistence type="predicted"/>
<comment type="caution">
    <text evidence="1">The sequence shown here is derived from an EMBL/GenBank/DDBJ whole genome shotgun (WGS) entry which is preliminary data.</text>
</comment>